<dbReference type="InterPro" id="IPR005311">
    <property type="entry name" value="PBP_dimer"/>
</dbReference>
<dbReference type="InterPro" id="IPR036138">
    <property type="entry name" value="PBP_dimer_sf"/>
</dbReference>
<dbReference type="Gene3D" id="3.40.710.10">
    <property type="entry name" value="DD-peptidase/beta-lactamase superfamily"/>
    <property type="match status" value="1"/>
</dbReference>
<feature type="transmembrane region" description="Helical" evidence="4">
    <location>
        <begin position="12"/>
        <end position="33"/>
    </location>
</feature>
<dbReference type="SUPFAM" id="SSF56519">
    <property type="entry name" value="Penicillin binding protein dimerisation domain"/>
    <property type="match status" value="1"/>
</dbReference>
<evidence type="ECO:0000256" key="2">
    <source>
        <dbReference type="ARBA" id="ARBA00007171"/>
    </source>
</evidence>
<keyword evidence="4" id="KW-1133">Transmembrane helix</keyword>
<dbReference type="InterPro" id="IPR050515">
    <property type="entry name" value="Beta-lactam/transpept"/>
</dbReference>
<dbReference type="InterPro" id="IPR012338">
    <property type="entry name" value="Beta-lactam/transpept-like"/>
</dbReference>
<dbReference type="Gene3D" id="3.90.1310.10">
    <property type="entry name" value="Penicillin-binding protein 2a (Domain 2)"/>
    <property type="match status" value="1"/>
</dbReference>
<evidence type="ECO:0000256" key="3">
    <source>
        <dbReference type="ARBA" id="ARBA00023136"/>
    </source>
</evidence>
<dbReference type="PROSITE" id="PS51178">
    <property type="entry name" value="PASTA"/>
    <property type="match status" value="1"/>
</dbReference>
<dbReference type="GO" id="GO:0071555">
    <property type="term" value="P:cell wall organization"/>
    <property type="evidence" value="ECO:0007669"/>
    <property type="project" value="TreeGrafter"/>
</dbReference>
<evidence type="ECO:0000259" key="5">
    <source>
        <dbReference type="PROSITE" id="PS51178"/>
    </source>
</evidence>
<dbReference type="GO" id="GO:0005886">
    <property type="term" value="C:plasma membrane"/>
    <property type="evidence" value="ECO:0007669"/>
    <property type="project" value="TreeGrafter"/>
</dbReference>
<dbReference type="Pfam" id="PF03793">
    <property type="entry name" value="PASTA"/>
    <property type="match status" value="2"/>
</dbReference>
<dbReference type="GO" id="GO:0008658">
    <property type="term" value="F:penicillin binding"/>
    <property type="evidence" value="ECO:0007669"/>
    <property type="project" value="InterPro"/>
</dbReference>
<dbReference type="PANTHER" id="PTHR30627:SF26">
    <property type="entry name" value="PENICILLIN-BINDING PROTEIN 2B"/>
    <property type="match status" value="1"/>
</dbReference>
<proteinExistence type="inferred from homology"/>
<dbReference type="InterPro" id="IPR001460">
    <property type="entry name" value="PCN-bd_Tpept"/>
</dbReference>
<comment type="similarity">
    <text evidence="2">Belongs to the transpeptidase family.</text>
</comment>
<dbReference type="CDD" id="cd06576">
    <property type="entry name" value="PASTA_Pbp2x-like_1"/>
    <property type="match status" value="1"/>
</dbReference>
<dbReference type="KEGG" id="mequ:KFV11_04230"/>
<dbReference type="AlphaFoldDB" id="A0A9Q9BU98"/>
<dbReference type="Proteomes" id="UP001057381">
    <property type="component" value="Chromosome"/>
</dbReference>
<gene>
    <name evidence="6" type="ORF">KFV11_04230</name>
</gene>
<organism evidence="6 7">
    <name type="scientific">Macrococcus equipercicus</name>
    <dbReference type="NCBI Taxonomy" id="69967"/>
    <lineage>
        <taxon>Bacteria</taxon>
        <taxon>Bacillati</taxon>
        <taxon>Bacillota</taxon>
        <taxon>Bacilli</taxon>
        <taxon>Bacillales</taxon>
        <taxon>Staphylococcaceae</taxon>
        <taxon>Macrococcus</taxon>
    </lineage>
</organism>
<evidence type="ECO:0000313" key="7">
    <source>
        <dbReference type="Proteomes" id="UP001057381"/>
    </source>
</evidence>
<sequence>MAAIKIKKNKIGAVLLVLLFGLLFFLLIFRYSYVMISGHSSGQDLSIKASEKYARNIINQPKRGVIYDRNGEVLAQDISSFKLVAVLDKRMVNTDKSPAYVVNKKKTAAALSKIIDMPKKEVYNRLMTKKVFQVEFGKAGKDLTYNQKKKIEALNLPGLTFFSEKKRFYPNGNFASHLIGYAEKNSETNKIEGMLGTEKVFDSYLSGKAGKTTYKQDIWQYVLPNSGNVTPAVDGDDVHLTIDKNIQIFVEDSLDMMVKRYAPKDLFAVVADAKTGEILGYSQRPTFNPETRENFGVKWQNDLFQNTYEPGSTFKTYGLAAAIEEGKYQPNKKYKSGSRTIEGQKIYDWNKTGWGRITENHGFQLSSNVLMMKLQDEVGIKKMKEYYEKFGFGKTTNSLFDGEVTGNISWGDPLSRKVSAFGQSTTVTPIQMVQAETAILNGGKMLKPYYVQSINGDKKVMYQGEKTIVGTPVTKQTAKETMKALKSVVYGSEMHAYNYRIDDYQIAGKTGTAQVPDTEHGGYVQGDNPYLLSFMGYAPADHPKVIVYMAMSLAQKNAAEAYNIGVSKGYKPLMENTLKYLDVENGKEKNQPLTTKVPTTAGMPVEKAQAALESKSVAPVMIGSGKTVTASEPAAGQTMLLGDKVFIATDGDLMMPDISGWSKRELLEFEQLTGIKVKFDGSGYVVKQSVPQGEIIKQGEAVVVKMDSLDPLKQSPAYDDIIDANQKDEENALKKQLEAEKAKQN</sequence>
<dbReference type="Pfam" id="PF00905">
    <property type="entry name" value="Transpeptidase"/>
    <property type="match status" value="1"/>
</dbReference>
<dbReference type="SUPFAM" id="SSF56601">
    <property type="entry name" value="beta-lactamase/transpeptidase-like"/>
    <property type="match status" value="1"/>
</dbReference>
<dbReference type="CDD" id="cd06575">
    <property type="entry name" value="PASTA_Pbp2x-like_2"/>
    <property type="match status" value="1"/>
</dbReference>
<comment type="subcellular location">
    <subcellularLocation>
        <location evidence="1">Membrane</location>
    </subcellularLocation>
</comment>
<accession>A0A9Q9BU98</accession>
<dbReference type="PANTHER" id="PTHR30627">
    <property type="entry name" value="PEPTIDOGLYCAN D,D-TRANSPEPTIDASE"/>
    <property type="match status" value="1"/>
</dbReference>
<dbReference type="EMBL" id="CP073809">
    <property type="protein sequence ID" value="UTH14574.1"/>
    <property type="molecule type" value="Genomic_DNA"/>
</dbReference>
<evidence type="ECO:0000256" key="4">
    <source>
        <dbReference type="SAM" id="Phobius"/>
    </source>
</evidence>
<dbReference type="Gene3D" id="3.30.70.2110">
    <property type="match status" value="1"/>
</dbReference>
<keyword evidence="3 4" id="KW-0472">Membrane</keyword>
<dbReference type="Pfam" id="PF03717">
    <property type="entry name" value="PBP_dimer"/>
    <property type="match status" value="1"/>
</dbReference>
<name>A0A9Q9BU98_9STAP</name>
<dbReference type="InterPro" id="IPR005543">
    <property type="entry name" value="PASTA_dom"/>
</dbReference>
<dbReference type="SUPFAM" id="SSF54184">
    <property type="entry name" value="Penicillin-binding protein 2x (pbp-2x), c-terminal domain"/>
    <property type="match status" value="2"/>
</dbReference>
<keyword evidence="4" id="KW-0812">Transmembrane</keyword>
<evidence type="ECO:0000313" key="6">
    <source>
        <dbReference type="EMBL" id="UTH14574.1"/>
    </source>
</evidence>
<evidence type="ECO:0000256" key="1">
    <source>
        <dbReference type="ARBA" id="ARBA00004370"/>
    </source>
</evidence>
<protein>
    <submittedName>
        <fullName evidence="6">Penicillin-binding protein</fullName>
    </submittedName>
</protein>
<dbReference type="SMART" id="SM00740">
    <property type="entry name" value="PASTA"/>
    <property type="match status" value="2"/>
</dbReference>
<feature type="domain" description="PASTA" evidence="5">
    <location>
        <begin position="649"/>
        <end position="708"/>
    </location>
</feature>
<reference evidence="6" key="1">
    <citation type="submission" date="2021-04" db="EMBL/GenBank/DDBJ databases">
        <title>Complete Genome Sequences of Macrococcus spp. from dog and cattle.</title>
        <authorList>
            <person name="Schwendener S."/>
            <person name="Perreten V."/>
        </authorList>
    </citation>
    <scope>NUCLEOTIDE SEQUENCE</scope>
    <source>
        <strain evidence="6">Epi0143-OL</strain>
    </source>
</reference>
<dbReference type="Gene3D" id="2.20.70.70">
    <property type="match status" value="1"/>
</dbReference>